<evidence type="ECO:0000313" key="3">
    <source>
        <dbReference type="Proteomes" id="UP000675881"/>
    </source>
</evidence>
<evidence type="ECO:0000256" key="1">
    <source>
        <dbReference type="SAM" id="MobiDB-lite"/>
    </source>
</evidence>
<feature type="compositionally biased region" description="Acidic residues" evidence="1">
    <location>
        <begin position="1"/>
        <end position="10"/>
    </location>
</feature>
<organism evidence="2 3">
    <name type="scientific">Lepeophtheirus salmonis</name>
    <name type="common">Salmon louse</name>
    <name type="synonym">Caligus salmonis</name>
    <dbReference type="NCBI Taxonomy" id="72036"/>
    <lineage>
        <taxon>Eukaryota</taxon>
        <taxon>Metazoa</taxon>
        <taxon>Ecdysozoa</taxon>
        <taxon>Arthropoda</taxon>
        <taxon>Crustacea</taxon>
        <taxon>Multicrustacea</taxon>
        <taxon>Hexanauplia</taxon>
        <taxon>Copepoda</taxon>
        <taxon>Siphonostomatoida</taxon>
        <taxon>Caligidae</taxon>
        <taxon>Lepeophtheirus</taxon>
    </lineage>
</organism>
<feature type="region of interest" description="Disordered" evidence="1">
    <location>
        <begin position="1"/>
        <end position="29"/>
    </location>
</feature>
<reference evidence="2" key="1">
    <citation type="submission" date="2021-02" db="EMBL/GenBank/DDBJ databases">
        <authorList>
            <person name="Bekaert M."/>
        </authorList>
    </citation>
    <scope>NUCLEOTIDE SEQUENCE</scope>
    <source>
        <strain evidence="2">IoA-00</strain>
    </source>
</reference>
<evidence type="ECO:0000313" key="2">
    <source>
        <dbReference type="EMBL" id="CAF3046307.1"/>
    </source>
</evidence>
<name>A0A7R8HE16_LEPSM</name>
<proteinExistence type="predicted"/>
<dbReference type="Proteomes" id="UP000675881">
    <property type="component" value="Chromosome 9"/>
</dbReference>
<dbReference type="EMBL" id="HG994588">
    <property type="protein sequence ID" value="CAF3046307.1"/>
    <property type="molecule type" value="Genomic_DNA"/>
</dbReference>
<dbReference type="AlphaFoldDB" id="A0A7R8HE16"/>
<sequence length="188" mass="20773">MDVSPEEDNEVFSIDKSQTGHSYQTKGSNISLTGKSEEVLRVATQTEINSVLSEFRHRKGKQSLPSTSSIDSNGFRTRNNPFLSSSDNNVIGNTDITNQQRESLMRDSEAQIKVWTELVVVLLDLSKNLPDEEYKSLLPLLFPGVKALAAHAQDAILKQEVADVFLLCPLSTKGGLPYYNLITISEAT</sequence>
<feature type="compositionally biased region" description="Polar residues" evidence="1">
    <location>
        <begin position="15"/>
        <end position="29"/>
    </location>
</feature>
<gene>
    <name evidence="2" type="ORF">LSAA_14830</name>
</gene>
<feature type="compositionally biased region" description="Polar residues" evidence="1">
    <location>
        <begin position="63"/>
        <end position="78"/>
    </location>
</feature>
<feature type="region of interest" description="Disordered" evidence="1">
    <location>
        <begin position="56"/>
        <end position="78"/>
    </location>
</feature>
<accession>A0A7R8HE16</accession>
<dbReference type="OrthoDB" id="6339238at2759"/>
<protein>
    <submittedName>
        <fullName evidence="2">(salmon louse) hypothetical protein</fullName>
    </submittedName>
</protein>
<keyword evidence="3" id="KW-1185">Reference proteome</keyword>